<feature type="transmembrane region" description="Helical" evidence="1">
    <location>
        <begin position="35"/>
        <end position="53"/>
    </location>
</feature>
<name>A0A9P8UW17_9PEZI</name>
<evidence type="ECO:0000313" key="2">
    <source>
        <dbReference type="EMBL" id="KAH6659091.1"/>
    </source>
</evidence>
<accession>A0A9P8UW17</accession>
<dbReference type="EMBL" id="JAGPXC010000001">
    <property type="protein sequence ID" value="KAH6659091.1"/>
    <property type="molecule type" value="Genomic_DNA"/>
</dbReference>
<evidence type="ECO:0000313" key="3">
    <source>
        <dbReference type="Proteomes" id="UP000758603"/>
    </source>
</evidence>
<keyword evidence="3" id="KW-1185">Reference proteome</keyword>
<dbReference type="PANTHER" id="PTHR28254">
    <property type="entry name" value="CYTOCHROME B-C1 COMPLEX SUBUNIT 10"/>
    <property type="match status" value="1"/>
</dbReference>
<gene>
    <name evidence="2" type="ORF">BKA67DRAFT_652352</name>
</gene>
<dbReference type="PANTHER" id="PTHR28254:SF1">
    <property type="entry name" value="CYTOCHROME B-C1 COMPLEX SUBUNIT 10, MITOCHONDRIAL"/>
    <property type="match status" value="1"/>
</dbReference>
<dbReference type="GO" id="GO:0005739">
    <property type="term" value="C:mitochondrion"/>
    <property type="evidence" value="ECO:0007669"/>
    <property type="project" value="GOC"/>
</dbReference>
<evidence type="ECO:0000256" key="1">
    <source>
        <dbReference type="SAM" id="Phobius"/>
    </source>
</evidence>
<dbReference type="Pfam" id="PF09796">
    <property type="entry name" value="QCR10"/>
    <property type="match status" value="1"/>
</dbReference>
<dbReference type="GO" id="GO:0006122">
    <property type="term" value="P:mitochondrial electron transport, ubiquinol to cytochrome c"/>
    <property type="evidence" value="ECO:0007669"/>
    <property type="project" value="InterPro"/>
</dbReference>
<comment type="caution">
    <text evidence="2">The sequence shown here is derived from an EMBL/GenBank/DDBJ whole genome shotgun (WGS) entry which is preliminary data.</text>
</comment>
<proteinExistence type="predicted"/>
<organism evidence="2 3">
    <name type="scientific">Truncatella angustata</name>
    <dbReference type="NCBI Taxonomy" id="152316"/>
    <lineage>
        <taxon>Eukaryota</taxon>
        <taxon>Fungi</taxon>
        <taxon>Dikarya</taxon>
        <taxon>Ascomycota</taxon>
        <taxon>Pezizomycotina</taxon>
        <taxon>Sordariomycetes</taxon>
        <taxon>Xylariomycetidae</taxon>
        <taxon>Amphisphaeriales</taxon>
        <taxon>Sporocadaceae</taxon>
        <taxon>Truncatella</taxon>
    </lineage>
</organism>
<keyword evidence="1" id="KW-1133">Transmembrane helix</keyword>
<keyword evidence="1" id="KW-0472">Membrane</keyword>
<dbReference type="OrthoDB" id="2391627at2759"/>
<reference evidence="2" key="1">
    <citation type="journal article" date="2021" name="Nat. Commun.">
        <title>Genetic determinants of endophytism in the Arabidopsis root mycobiome.</title>
        <authorList>
            <person name="Mesny F."/>
            <person name="Miyauchi S."/>
            <person name="Thiergart T."/>
            <person name="Pickel B."/>
            <person name="Atanasova L."/>
            <person name="Karlsson M."/>
            <person name="Huettel B."/>
            <person name="Barry K.W."/>
            <person name="Haridas S."/>
            <person name="Chen C."/>
            <person name="Bauer D."/>
            <person name="Andreopoulos W."/>
            <person name="Pangilinan J."/>
            <person name="LaButti K."/>
            <person name="Riley R."/>
            <person name="Lipzen A."/>
            <person name="Clum A."/>
            <person name="Drula E."/>
            <person name="Henrissat B."/>
            <person name="Kohler A."/>
            <person name="Grigoriev I.V."/>
            <person name="Martin F.M."/>
            <person name="Hacquard S."/>
        </authorList>
    </citation>
    <scope>NUCLEOTIDE SEQUENCE</scope>
    <source>
        <strain evidence="2">MPI-SDFR-AT-0073</strain>
    </source>
</reference>
<keyword evidence="1" id="KW-0812">Transmembrane</keyword>
<dbReference type="AlphaFoldDB" id="A0A9P8UW17"/>
<dbReference type="Proteomes" id="UP000758603">
    <property type="component" value="Unassembled WGS sequence"/>
</dbReference>
<dbReference type="RefSeq" id="XP_045963222.1">
    <property type="nucleotide sequence ID" value="XM_046106149.1"/>
</dbReference>
<dbReference type="GeneID" id="70135040"/>
<sequence length="82" mass="9069">MQNQATDFRVFLRYHYQPNLAGWTPKQLTGLGFKAGAFGGVALFAVIFYASGIPRVQDDILKKIPGLSAFYDRSVPASDNPF</sequence>
<dbReference type="InterPro" id="IPR019182">
    <property type="entry name" value="Cytochrome_b-c1_su10_fun"/>
</dbReference>
<protein>
    <submittedName>
        <fullName evidence="2">Ubiquinol-cytochrome-c reductase complex subunit-domain-containing protein</fullName>
    </submittedName>
</protein>